<reference evidence="7 8" key="1">
    <citation type="submission" date="2024-04" db="EMBL/GenBank/DDBJ databases">
        <title>Phylogenomic analyses of a clade within the roseobacter group suggest taxonomic reassignments of species of the genera Aestuariivita, Citreicella, Loktanella, Nautella, Pelagibaca, Ruegeria, Thalassobius, Thiobacimonas and Tropicibacter, and the proposal o.</title>
        <authorList>
            <person name="Jeon C.O."/>
        </authorList>
    </citation>
    <scope>NUCLEOTIDE SEQUENCE [LARGE SCALE GENOMIC DNA]</scope>
    <source>
        <strain evidence="7 8">G8-12</strain>
    </source>
</reference>
<dbReference type="KEGG" id="yag:AABB28_03415"/>
<name>A0AAN0M3R1_9RHOB</name>
<proteinExistence type="predicted"/>
<feature type="transmembrane region" description="Helical" evidence="5">
    <location>
        <begin position="131"/>
        <end position="149"/>
    </location>
</feature>
<feature type="transmembrane region" description="Helical" evidence="5">
    <location>
        <begin position="155"/>
        <end position="176"/>
    </location>
</feature>
<feature type="transmembrane region" description="Helical" evidence="5">
    <location>
        <begin position="323"/>
        <end position="347"/>
    </location>
</feature>
<dbReference type="Gene3D" id="1.20.1250.20">
    <property type="entry name" value="MFS general substrate transporter like domains"/>
    <property type="match status" value="2"/>
</dbReference>
<feature type="transmembrane region" description="Helical" evidence="5">
    <location>
        <begin position="43"/>
        <end position="61"/>
    </location>
</feature>
<sequence>MFQVFTSSWALFVGMFMLMVGNGLQGTLLGLRGEAEGFSTFELSIVMSAYFLGFLFSSRYTPELIRRVGHVRVFAALGSLISAVLVAYPVLIEPWAWTLGRVVIGFCFCGVYITAESWLNDASSNENRGKSLSLYMITQMAGIVFAQWIVSQGDISGYVLFIIPSILVSLAFAPVLLSVRPMPAFAATKPMKLRNLIAASPLACFGMFMLGGVFSAQFGMSAVYGSRVGLTVSEISLFISAIYVAALVLQYPIGWLSDRMDRRALIVWISLIGAAGSMIAFLVPGYYALIVVSGAIVGGMSNPLYALLIAYANDYLEKEDMAAASGGLLFINGVGAIMGPLTVGFIMDSIGDNGFWLFTAVLMASVGFYGIYRATQRSREDFEPESVSVPYAPVSAASTAVAAELAQELYIDEVELEEEAEHK</sequence>
<keyword evidence="2 5" id="KW-0812">Transmembrane</keyword>
<evidence type="ECO:0000256" key="5">
    <source>
        <dbReference type="SAM" id="Phobius"/>
    </source>
</evidence>
<organism evidence="7 8">
    <name type="scientific">Yoonia algicola</name>
    <dbReference type="NCBI Taxonomy" id="3137368"/>
    <lineage>
        <taxon>Bacteria</taxon>
        <taxon>Pseudomonadati</taxon>
        <taxon>Pseudomonadota</taxon>
        <taxon>Alphaproteobacteria</taxon>
        <taxon>Rhodobacterales</taxon>
        <taxon>Paracoccaceae</taxon>
        <taxon>Yoonia</taxon>
    </lineage>
</organism>
<dbReference type="InterPro" id="IPR005828">
    <property type="entry name" value="MFS_sugar_transport-like"/>
</dbReference>
<evidence type="ECO:0000256" key="4">
    <source>
        <dbReference type="ARBA" id="ARBA00023136"/>
    </source>
</evidence>
<feature type="transmembrane region" description="Helical" evidence="5">
    <location>
        <begin position="265"/>
        <end position="283"/>
    </location>
</feature>
<dbReference type="CDD" id="cd17477">
    <property type="entry name" value="MFS_YcaD_like"/>
    <property type="match status" value="1"/>
</dbReference>
<dbReference type="Proteomes" id="UP001451782">
    <property type="component" value="Chromosome"/>
</dbReference>
<feature type="transmembrane region" description="Helical" evidence="5">
    <location>
        <begin position="98"/>
        <end position="119"/>
    </location>
</feature>
<dbReference type="GO" id="GO:0005886">
    <property type="term" value="C:plasma membrane"/>
    <property type="evidence" value="ECO:0007669"/>
    <property type="project" value="TreeGrafter"/>
</dbReference>
<comment type="subcellular location">
    <subcellularLocation>
        <location evidence="1">Membrane</location>
    </subcellularLocation>
</comment>
<dbReference type="PANTHER" id="PTHR23521:SF3">
    <property type="entry name" value="MFS TRANSPORTER"/>
    <property type="match status" value="1"/>
</dbReference>
<evidence type="ECO:0000256" key="3">
    <source>
        <dbReference type="ARBA" id="ARBA00022989"/>
    </source>
</evidence>
<protein>
    <submittedName>
        <fullName evidence="7">MFS transporter</fullName>
    </submittedName>
</protein>
<feature type="transmembrane region" description="Helical" evidence="5">
    <location>
        <begin position="235"/>
        <end position="253"/>
    </location>
</feature>
<dbReference type="SUPFAM" id="SSF103473">
    <property type="entry name" value="MFS general substrate transporter"/>
    <property type="match status" value="1"/>
</dbReference>
<dbReference type="Pfam" id="PF00083">
    <property type="entry name" value="Sugar_tr"/>
    <property type="match status" value="1"/>
</dbReference>
<dbReference type="RefSeq" id="WP_342070724.1">
    <property type="nucleotide sequence ID" value="NZ_CP151762.1"/>
</dbReference>
<feature type="transmembrane region" description="Helical" evidence="5">
    <location>
        <begin position="353"/>
        <end position="372"/>
    </location>
</feature>
<accession>A0AAN0M3R1</accession>
<feature type="transmembrane region" description="Helical" evidence="5">
    <location>
        <begin position="196"/>
        <end position="215"/>
    </location>
</feature>
<evidence type="ECO:0000256" key="2">
    <source>
        <dbReference type="ARBA" id="ARBA00022692"/>
    </source>
</evidence>
<dbReference type="PROSITE" id="PS50850">
    <property type="entry name" value="MFS"/>
    <property type="match status" value="1"/>
</dbReference>
<dbReference type="Pfam" id="PF07690">
    <property type="entry name" value="MFS_1"/>
    <property type="match status" value="1"/>
</dbReference>
<dbReference type="AlphaFoldDB" id="A0AAN0M3R1"/>
<gene>
    <name evidence="7" type="ORF">AABB28_03415</name>
</gene>
<dbReference type="InterPro" id="IPR020846">
    <property type="entry name" value="MFS_dom"/>
</dbReference>
<feature type="transmembrane region" description="Helical" evidence="5">
    <location>
        <begin position="289"/>
        <end position="311"/>
    </location>
</feature>
<evidence type="ECO:0000313" key="8">
    <source>
        <dbReference type="Proteomes" id="UP001451782"/>
    </source>
</evidence>
<dbReference type="InterPro" id="IPR036259">
    <property type="entry name" value="MFS_trans_sf"/>
</dbReference>
<evidence type="ECO:0000259" key="6">
    <source>
        <dbReference type="PROSITE" id="PS50850"/>
    </source>
</evidence>
<feature type="transmembrane region" description="Helical" evidence="5">
    <location>
        <begin position="73"/>
        <end position="92"/>
    </location>
</feature>
<feature type="transmembrane region" description="Helical" evidence="5">
    <location>
        <begin position="9"/>
        <end position="31"/>
    </location>
</feature>
<dbReference type="GO" id="GO:0022857">
    <property type="term" value="F:transmembrane transporter activity"/>
    <property type="evidence" value="ECO:0007669"/>
    <property type="project" value="InterPro"/>
</dbReference>
<evidence type="ECO:0000313" key="7">
    <source>
        <dbReference type="EMBL" id="WZU64359.1"/>
    </source>
</evidence>
<feature type="domain" description="Major facilitator superfamily (MFS) profile" evidence="6">
    <location>
        <begin position="199"/>
        <end position="423"/>
    </location>
</feature>
<dbReference type="InterPro" id="IPR011701">
    <property type="entry name" value="MFS"/>
</dbReference>
<dbReference type="PANTHER" id="PTHR23521">
    <property type="entry name" value="TRANSPORTER MFS SUPERFAMILY"/>
    <property type="match status" value="1"/>
</dbReference>
<keyword evidence="3 5" id="KW-1133">Transmembrane helix</keyword>
<dbReference type="EMBL" id="CP151762">
    <property type="protein sequence ID" value="WZU64359.1"/>
    <property type="molecule type" value="Genomic_DNA"/>
</dbReference>
<dbReference type="InterPro" id="IPR047200">
    <property type="entry name" value="MFS_YcaD-like"/>
</dbReference>
<keyword evidence="4 5" id="KW-0472">Membrane</keyword>
<keyword evidence="8" id="KW-1185">Reference proteome</keyword>
<evidence type="ECO:0000256" key="1">
    <source>
        <dbReference type="ARBA" id="ARBA00004370"/>
    </source>
</evidence>